<gene>
    <name evidence="2" type="ORF">GCM10011482_23100</name>
</gene>
<protein>
    <recommendedName>
        <fullName evidence="4">DUF3221 domain-containing protein</fullName>
    </recommendedName>
</protein>
<keyword evidence="1" id="KW-0812">Transmembrane</keyword>
<sequence>MSKIKQRILVLVFILIAGFIFLQLLSNRRNRDIVGTVTEIHQQRVTVLTDDYQQENGGQSQGDLVFTWERADEFQIGDRLKITIKGPVLTSFPEQATVTKIEKINEIKEK</sequence>
<reference evidence="2" key="1">
    <citation type="journal article" date="2014" name="Int. J. Syst. Evol. Microbiol.">
        <title>Complete genome sequence of Corynebacterium casei LMG S-19264T (=DSM 44701T), isolated from a smear-ripened cheese.</title>
        <authorList>
            <consortium name="US DOE Joint Genome Institute (JGI-PGF)"/>
            <person name="Walter F."/>
            <person name="Albersmeier A."/>
            <person name="Kalinowski J."/>
            <person name="Ruckert C."/>
        </authorList>
    </citation>
    <scope>NUCLEOTIDE SEQUENCE</scope>
    <source>
        <strain evidence="2">CCM 8433</strain>
    </source>
</reference>
<keyword evidence="1" id="KW-0472">Membrane</keyword>
<keyword evidence="1" id="KW-1133">Transmembrane helix</keyword>
<dbReference type="Pfam" id="PF11518">
    <property type="entry name" value="DUF3221"/>
    <property type="match status" value="1"/>
</dbReference>
<dbReference type="AlphaFoldDB" id="A0A917JJ69"/>
<evidence type="ECO:0000313" key="3">
    <source>
        <dbReference type="Proteomes" id="UP000622610"/>
    </source>
</evidence>
<name>A0A917JJ69_9ENTE</name>
<comment type="caution">
    <text evidence="2">The sequence shown here is derived from an EMBL/GenBank/DDBJ whole genome shotgun (WGS) entry which is preliminary data.</text>
</comment>
<evidence type="ECO:0000256" key="1">
    <source>
        <dbReference type="SAM" id="Phobius"/>
    </source>
</evidence>
<keyword evidence="3" id="KW-1185">Reference proteome</keyword>
<dbReference type="InterPro" id="IPR021598">
    <property type="entry name" value="DUF3221"/>
</dbReference>
<evidence type="ECO:0008006" key="4">
    <source>
        <dbReference type="Google" id="ProtNLM"/>
    </source>
</evidence>
<evidence type="ECO:0000313" key="2">
    <source>
        <dbReference type="EMBL" id="GGI66656.1"/>
    </source>
</evidence>
<dbReference type="EMBL" id="BMDT01000014">
    <property type="protein sequence ID" value="GGI66656.1"/>
    <property type="molecule type" value="Genomic_DNA"/>
</dbReference>
<organism evidence="2 3">
    <name type="scientific">Enterococcus alcedinis</name>
    <dbReference type="NCBI Taxonomy" id="1274384"/>
    <lineage>
        <taxon>Bacteria</taxon>
        <taxon>Bacillati</taxon>
        <taxon>Bacillota</taxon>
        <taxon>Bacilli</taxon>
        <taxon>Lactobacillales</taxon>
        <taxon>Enterococcaceae</taxon>
        <taxon>Enterococcus</taxon>
    </lineage>
</organism>
<proteinExistence type="predicted"/>
<feature type="transmembrane region" description="Helical" evidence="1">
    <location>
        <begin position="7"/>
        <end position="25"/>
    </location>
</feature>
<dbReference type="Proteomes" id="UP000622610">
    <property type="component" value="Unassembled WGS sequence"/>
</dbReference>
<reference evidence="2" key="2">
    <citation type="submission" date="2020-09" db="EMBL/GenBank/DDBJ databases">
        <authorList>
            <person name="Sun Q."/>
            <person name="Sedlacek I."/>
        </authorList>
    </citation>
    <scope>NUCLEOTIDE SEQUENCE</scope>
    <source>
        <strain evidence="2">CCM 8433</strain>
    </source>
</reference>
<dbReference type="RefSeq" id="WP_188368478.1">
    <property type="nucleotide sequence ID" value="NZ_BMDT01000014.1"/>
</dbReference>
<accession>A0A917JJ69</accession>